<name>A0A139SPE6_9BACT</name>
<feature type="transmembrane region" description="Helical" evidence="1">
    <location>
        <begin position="12"/>
        <end position="31"/>
    </location>
</feature>
<evidence type="ECO:0000256" key="1">
    <source>
        <dbReference type="SAM" id="Phobius"/>
    </source>
</evidence>
<proteinExistence type="predicted"/>
<dbReference type="OrthoDB" id="196781at2"/>
<keyword evidence="1" id="KW-0812">Transmembrane</keyword>
<evidence type="ECO:0008006" key="4">
    <source>
        <dbReference type="Google" id="ProtNLM"/>
    </source>
</evidence>
<dbReference type="STRING" id="1548207.AXK11_04550"/>
<sequence>MTAYELHTLQVLHVLAVLVLVGTTFFACAAEPATRKRVLIWSGIASLVVLLTGTRLLQGLYGMEGGWAWVKMVCWLGISALGGVAYRRRKKAALWMGLTLALAALALVMVFVKPF</sequence>
<feature type="transmembrane region" description="Helical" evidence="1">
    <location>
        <begin position="93"/>
        <end position="112"/>
    </location>
</feature>
<evidence type="ECO:0000313" key="2">
    <source>
        <dbReference type="EMBL" id="KXU36426.1"/>
    </source>
</evidence>
<keyword evidence="1" id="KW-0472">Membrane</keyword>
<dbReference type="AlphaFoldDB" id="A0A139SPE6"/>
<comment type="caution">
    <text evidence="2">The sequence shown here is derived from an EMBL/GenBank/DDBJ whole genome shotgun (WGS) entry which is preliminary data.</text>
</comment>
<feature type="transmembrane region" description="Helical" evidence="1">
    <location>
        <begin position="38"/>
        <end position="61"/>
    </location>
</feature>
<accession>A0A139SPE6</accession>
<evidence type="ECO:0000313" key="3">
    <source>
        <dbReference type="Proteomes" id="UP000070058"/>
    </source>
</evidence>
<dbReference type="EMBL" id="LSZQ01000033">
    <property type="protein sequence ID" value="KXU36426.1"/>
    <property type="molecule type" value="Genomic_DNA"/>
</dbReference>
<protein>
    <recommendedName>
        <fullName evidence="4">Invasion protein</fullName>
    </recommendedName>
</protein>
<dbReference type="Proteomes" id="UP000070058">
    <property type="component" value="Unassembled WGS sequence"/>
</dbReference>
<reference evidence="3" key="1">
    <citation type="submission" date="2016-02" db="EMBL/GenBank/DDBJ databases">
        <authorList>
            <person name="Sanders J.G."/>
            <person name="Lin J.Y."/>
            <person name="Wertz J.T."/>
            <person name="Russell J.A."/>
            <person name="Moreau C.S."/>
            <person name="Powell S."/>
        </authorList>
    </citation>
    <scope>NUCLEOTIDE SEQUENCE [LARGE SCALE GENOMIC DNA]</scope>
    <source>
        <strain evidence="3">CAG34</strain>
    </source>
</reference>
<dbReference type="RefSeq" id="WP_068629684.1">
    <property type="nucleotide sequence ID" value="NZ_LSZQ01000033.1"/>
</dbReference>
<keyword evidence="1" id="KW-1133">Transmembrane helix</keyword>
<keyword evidence="3" id="KW-1185">Reference proteome</keyword>
<gene>
    <name evidence="2" type="ORF">AXK11_04550</name>
</gene>
<feature type="transmembrane region" description="Helical" evidence="1">
    <location>
        <begin position="67"/>
        <end position="86"/>
    </location>
</feature>
<organism evidence="2 3">
    <name type="scientific">Cephaloticoccus primus</name>
    <dbReference type="NCBI Taxonomy" id="1548207"/>
    <lineage>
        <taxon>Bacteria</taxon>
        <taxon>Pseudomonadati</taxon>
        <taxon>Verrucomicrobiota</taxon>
        <taxon>Opitutia</taxon>
        <taxon>Opitutales</taxon>
        <taxon>Opitutaceae</taxon>
        <taxon>Cephaloticoccus</taxon>
    </lineage>
</organism>